<gene>
    <name evidence="1" type="ORF">J3359_09745</name>
</gene>
<proteinExistence type="predicted"/>
<evidence type="ECO:0000313" key="2">
    <source>
        <dbReference type="Proteomes" id="UP000663920"/>
    </source>
</evidence>
<reference evidence="1 2" key="1">
    <citation type="submission" date="2021-03" db="EMBL/GenBank/DDBJ databases">
        <title>Complete genome of Polaribacter_sp.SM13.</title>
        <authorList>
            <person name="Jeong S.W."/>
            <person name="Bae J.W."/>
        </authorList>
    </citation>
    <scope>NUCLEOTIDE SEQUENCE [LARGE SCALE GENOMIC DNA]</scope>
    <source>
        <strain evidence="1 2">SM13</strain>
    </source>
</reference>
<accession>A0A975H5N8</accession>
<dbReference type="EMBL" id="CP071869">
    <property type="protein sequence ID" value="QTE21133.1"/>
    <property type="molecule type" value="Genomic_DNA"/>
</dbReference>
<dbReference type="AlphaFoldDB" id="A0A975H5N8"/>
<protein>
    <submittedName>
        <fullName evidence="1">Uncharacterized protein</fullName>
    </submittedName>
</protein>
<sequence>MFKEYIDCNMDIQIEKYKLMEWLMSLKDESVISKLNTIKNSISKSSDWADDISETEKLLINAGLKDIEEGNTFTHEQVMKEINEAYGI</sequence>
<dbReference type="Proteomes" id="UP000663920">
    <property type="component" value="Chromosome"/>
</dbReference>
<evidence type="ECO:0000313" key="1">
    <source>
        <dbReference type="EMBL" id="QTE21133.1"/>
    </source>
</evidence>
<name>A0A975H5N8_9FLAO</name>
<keyword evidence="2" id="KW-1185">Reference proteome</keyword>
<dbReference type="RefSeq" id="WP_208076728.1">
    <property type="nucleotide sequence ID" value="NZ_CP071869.1"/>
</dbReference>
<dbReference type="KEGG" id="pcea:J3359_09745"/>
<organism evidence="1 2">
    <name type="scientific">Polaribacter cellanae</name>
    <dbReference type="NCBI Taxonomy" id="2818493"/>
    <lineage>
        <taxon>Bacteria</taxon>
        <taxon>Pseudomonadati</taxon>
        <taxon>Bacteroidota</taxon>
        <taxon>Flavobacteriia</taxon>
        <taxon>Flavobacteriales</taxon>
        <taxon>Flavobacteriaceae</taxon>
    </lineage>
</organism>